<accession>A0ACB9DWY3</accession>
<dbReference type="Proteomes" id="UP001055811">
    <property type="component" value="Linkage Group LG04"/>
</dbReference>
<protein>
    <submittedName>
        <fullName evidence="1">Uncharacterized protein</fullName>
    </submittedName>
</protein>
<proteinExistence type="predicted"/>
<organism evidence="1 2">
    <name type="scientific">Cichorium intybus</name>
    <name type="common">Chicory</name>
    <dbReference type="NCBI Taxonomy" id="13427"/>
    <lineage>
        <taxon>Eukaryota</taxon>
        <taxon>Viridiplantae</taxon>
        <taxon>Streptophyta</taxon>
        <taxon>Embryophyta</taxon>
        <taxon>Tracheophyta</taxon>
        <taxon>Spermatophyta</taxon>
        <taxon>Magnoliopsida</taxon>
        <taxon>eudicotyledons</taxon>
        <taxon>Gunneridae</taxon>
        <taxon>Pentapetalae</taxon>
        <taxon>asterids</taxon>
        <taxon>campanulids</taxon>
        <taxon>Asterales</taxon>
        <taxon>Asteraceae</taxon>
        <taxon>Cichorioideae</taxon>
        <taxon>Cichorieae</taxon>
        <taxon>Cichoriinae</taxon>
        <taxon>Cichorium</taxon>
    </lineage>
</organism>
<reference evidence="1 2" key="2">
    <citation type="journal article" date="2022" name="Mol. Ecol. Resour.">
        <title>The genomes of chicory, endive, great burdock and yacon provide insights into Asteraceae paleo-polyploidization history and plant inulin production.</title>
        <authorList>
            <person name="Fan W."/>
            <person name="Wang S."/>
            <person name="Wang H."/>
            <person name="Wang A."/>
            <person name="Jiang F."/>
            <person name="Liu H."/>
            <person name="Zhao H."/>
            <person name="Xu D."/>
            <person name="Zhang Y."/>
        </authorList>
    </citation>
    <scope>NUCLEOTIDE SEQUENCE [LARGE SCALE GENOMIC DNA]</scope>
    <source>
        <strain evidence="2">cv. Punajuju</strain>
        <tissue evidence="1">Leaves</tissue>
    </source>
</reference>
<evidence type="ECO:0000313" key="2">
    <source>
        <dbReference type="Proteomes" id="UP001055811"/>
    </source>
</evidence>
<keyword evidence="2" id="KW-1185">Reference proteome</keyword>
<name>A0ACB9DWY3_CICIN</name>
<evidence type="ECO:0000313" key="1">
    <source>
        <dbReference type="EMBL" id="KAI3750925.1"/>
    </source>
</evidence>
<gene>
    <name evidence="1" type="ORF">L2E82_21845</name>
</gene>
<reference evidence="2" key="1">
    <citation type="journal article" date="2022" name="Mol. Ecol. Resour.">
        <title>The genomes of chicory, endive, great burdock and yacon provide insights into Asteraceae palaeo-polyploidization history and plant inulin production.</title>
        <authorList>
            <person name="Fan W."/>
            <person name="Wang S."/>
            <person name="Wang H."/>
            <person name="Wang A."/>
            <person name="Jiang F."/>
            <person name="Liu H."/>
            <person name="Zhao H."/>
            <person name="Xu D."/>
            <person name="Zhang Y."/>
        </authorList>
    </citation>
    <scope>NUCLEOTIDE SEQUENCE [LARGE SCALE GENOMIC DNA]</scope>
    <source>
        <strain evidence="2">cv. Punajuju</strain>
    </source>
</reference>
<comment type="caution">
    <text evidence="1">The sequence shown here is derived from an EMBL/GenBank/DDBJ whole genome shotgun (WGS) entry which is preliminary data.</text>
</comment>
<dbReference type="EMBL" id="CM042012">
    <property type="protein sequence ID" value="KAI3750925.1"/>
    <property type="molecule type" value="Genomic_DNA"/>
</dbReference>
<sequence length="376" mass="42408">MENRSHMENLLDAERNFLREEGTSLSFNQIPLLESDFPDILPLDQLQYDPEVFPLMGILPEDPLPLNQDIAVGQSQYILPDPFVDDLTNDNLSMNVPILHSGVGLTNQGFQTDIQNQDQIQPIHDDTIELASENPESVGGFQYQDHFQLIQSNLESFKNGNSGFMVDFGNQELLPIIGNNESVSDQDHTQLIQNENVSTSIPRTFEIRRKRGSGHALSKETISMHFDKPILEAARELNVGSTQLKKRCRKLGIKSWPRRHIKSLQTLINHTQESDNNPSRVDVILGLENEKRAIVEGSSSNITDTTKRLRQAAFKAVYKKRKVQKREEASSGTHTQQQSLPSVSAMSGFNHDFLKTISEENPEDLAGDIVRLRLSD</sequence>